<name>A0A4Y2EFG8_ARAVE</name>
<proteinExistence type="predicted"/>
<organism evidence="1 2">
    <name type="scientific">Araneus ventricosus</name>
    <name type="common">Orbweaver spider</name>
    <name type="synonym">Epeira ventricosa</name>
    <dbReference type="NCBI Taxonomy" id="182803"/>
    <lineage>
        <taxon>Eukaryota</taxon>
        <taxon>Metazoa</taxon>
        <taxon>Ecdysozoa</taxon>
        <taxon>Arthropoda</taxon>
        <taxon>Chelicerata</taxon>
        <taxon>Arachnida</taxon>
        <taxon>Araneae</taxon>
        <taxon>Araneomorphae</taxon>
        <taxon>Entelegynae</taxon>
        <taxon>Araneoidea</taxon>
        <taxon>Araneidae</taxon>
        <taxon>Araneus</taxon>
    </lineage>
</organism>
<comment type="caution">
    <text evidence="1">The sequence shown here is derived from an EMBL/GenBank/DDBJ whole genome shotgun (WGS) entry which is preliminary data.</text>
</comment>
<dbReference type="EMBL" id="BGPR01092341">
    <property type="protein sequence ID" value="GBM26818.1"/>
    <property type="molecule type" value="Genomic_DNA"/>
</dbReference>
<accession>A0A4Y2EFG8</accession>
<evidence type="ECO:0000313" key="2">
    <source>
        <dbReference type="Proteomes" id="UP000499080"/>
    </source>
</evidence>
<feature type="non-terminal residue" evidence="1">
    <location>
        <position position="71"/>
    </location>
</feature>
<protein>
    <submittedName>
        <fullName evidence="1">Uncharacterized protein</fullName>
    </submittedName>
</protein>
<keyword evidence="2" id="KW-1185">Reference proteome</keyword>
<dbReference type="AlphaFoldDB" id="A0A4Y2EFG8"/>
<gene>
    <name evidence="1" type="ORF">AVEN_185799_1</name>
</gene>
<dbReference type="Proteomes" id="UP000499080">
    <property type="component" value="Unassembled WGS sequence"/>
</dbReference>
<reference evidence="1 2" key="1">
    <citation type="journal article" date="2019" name="Sci. Rep.">
        <title>Orb-weaving spider Araneus ventricosus genome elucidates the spidroin gene catalogue.</title>
        <authorList>
            <person name="Kono N."/>
            <person name="Nakamura H."/>
            <person name="Ohtoshi R."/>
            <person name="Moran D.A.P."/>
            <person name="Shinohara A."/>
            <person name="Yoshida Y."/>
            <person name="Fujiwara M."/>
            <person name="Mori M."/>
            <person name="Tomita M."/>
            <person name="Arakawa K."/>
        </authorList>
    </citation>
    <scope>NUCLEOTIDE SEQUENCE [LARGE SCALE GENOMIC DNA]</scope>
</reference>
<sequence length="71" mass="7845">MLSGNTPPIQTGKTITLQENPTIGDVTNQRRGILYLGNAGQIRRTRSDKISIQNKRRCLLTSGVVILHDNT</sequence>
<evidence type="ECO:0000313" key="1">
    <source>
        <dbReference type="EMBL" id="GBM26818.1"/>
    </source>
</evidence>